<dbReference type="GO" id="GO:0030686">
    <property type="term" value="C:90S preribosome"/>
    <property type="evidence" value="ECO:0007669"/>
    <property type="project" value="TreeGrafter"/>
</dbReference>
<evidence type="ECO:0000256" key="2">
    <source>
        <dbReference type="ARBA" id="ARBA00017294"/>
    </source>
</evidence>
<dbReference type="PANTHER" id="PTHR14490:SF5">
    <property type="entry name" value="PROTEIN KRI1 HOMOLOG"/>
    <property type="match status" value="1"/>
</dbReference>
<dbReference type="PANTHER" id="PTHR14490">
    <property type="entry name" value="ZINC FINGER, ZZ TYPE"/>
    <property type="match status" value="1"/>
</dbReference>
<feature type="region of interest" description="Disordered" evidence="3">
    <location>
        <begin position="90"/>
        <end position="192"/>
    </location>
</feature>
<proteinExistence type="inferred from homology"/>
<feature type="compositionally biased region" description="Basic and acidic residues" evidence="3">
    <location>
        <begin position="114"/>
        <end position="135"/>
    </location>
</feature>
<evidence type="ECO:0000256" key="1">
    <source>
        <dbReference type="ARBA" id="ARBA00007473"/>
    </source>
</evidence>
<feature type="compositionally biased region" description="Basic and acidic residues" evidence="3">
    <location>
        <begin position="487"/>
        <end position="502"/>
    </location>
</feature>
<organism evidence="5">
    <name type="scientific">Magallana gigas</name>
    <name type="common">Pacific oyster</name>
    <name type="synonym">Crassostrea gigas</name>
    <dbReference type="NCBI Taxonomy" id="29159"/>
    <lineage>
        <taxon>Eukaryota</taxon>
        <taxon>Metazoa</taxon>
        <taxon>Spiralia</taxon>
        <taxon>Lophotrochozoa</taxon>
        <taxon>Mollusca</taxon>
        <taxon>Bivalvia</taxon>
        <taxon>Autobranchia</taxon>
        <taxon>Pteriomorphia</taxon>
        <taxon>Ostreida</taxon>
        <taxon>Ostreoidea</taxon>
        <taxon>Ostreidae</taxon>
        <taxon>Magallana</taxon>
    </lineage>
</organism>
<feature type="compositionally biased region" description="Basic residues" evidence="3">
    <location>
        <begin position="360"/>
        <end position="370"/>
    </location>
</feature>
<sequence length="564" mass="66481">MLDSSDEESGGFKINEAYASKYNEWRRREELQKLRDRYGVDAEKEEEDSSSSESEDEDAEALTPQLEEDWLKTLAALKSKDPRIYDKSVKFYHSDEESSNSSSERPGPSKKKDKPVYLKDYHRKVILEKDGKISEEDSDDLEEEVNHGPGYYEEQEEIKKSFKAKLAQESDSEEELFTTRSKTKEQEEEEERDYIKWLKDQKDLEETDPVGVELASLKSYWNNPKLNANEKFLRDLILNKGYIDKDSKRLPSYSEIVDDGEGFSEEEEMLEREDQFERKYNFRFEEPDPDFEKRKVKEEIKQLKNMKRREIMDKIDKLREITGDPALEFQEEDLETDFDPQKHDEMMKMDDDYDPTAVVSKKKNKKKRSKFAQAVTSSKPTFDPNEKTFEEYFEEYYKLDYEDIVAGQPCRFRYRRVTPNSYGLGTEEILKCRDKELNAWVSVKKMSQYRTTDEEEREVKIFESKGKNERKKKNILLSLKEEAEEKQAKKEKDISMENTSEKSKKRKFSQNDVTEKEGQMVLGWGFNKTSKPVIGIVGLWLNCHGEVDSCGWCGTKLMISKIKQ</sequence>
<reference evidence="5" key="1">
    <citation type="journal article" date="2012" name="Nature">
        <title>The oyster genome reveals stress adaptation and complexity of shell formation.</title>
        <authorList>
            <person name="Zhang G."/>
            <person name="Fang X."/>
            <person name="Guo X."/>
            <person name="Li L."/>
            <person name="Luo R."/>
            <person name="Xu F."/>
            <person name="Yang P."/>
            <person name="Zhang L."/>
            <person name="Wang X."/>
            <person name="Qi H."/>
            <person name="Xiong Z."/>
            <person name="Que H."/>
            <person name="Xie Y."/>
            <person name="Holland P.W."/>
            <person name="Paps J."/>
            <person name="Zhu Y."/>
            <person name="Wu F."/>
            <person name="Chen Y."/>
            <person name="Wang J."/>
            <person name="Peng C."/>
            <person name="Meng J."/>
            <person name="Yang L."/>
            <person name="Liu J."/>
            <person name="Wen B."/>
            <person name="Zhang N."/>
            <person name="Huang Z."/>
            <person name="Zhu Q."/>
            <person name="Feng Y."/>
            <person name="Mount A."/>
            <person name="Hedgecock D."/>
            <person name="Xu Z."/>
            <person name="Liu Y."/>
            <person name="Domazet-Loso T."/>
            <person name="Du Y."/>
            <person name="Sun X."/>
            <person name="Zhang S."/>
            <person name="Liu B."/>
            <person name="Cheng P."/>
            <person name="Jiang X."/>
            <person name="Li J."/>
            <person name="Fan D."/>
            <person name="Wang W."/>
            <person name="Fu W."/>
            <person name="Wang T."/>
            <person name="Wang B."/>
            <person name="Zhang J."/>
            <person name="Peng Z."/>
            <person name="Li Y."/>
            <person name="Li N."/>
            <person name="Wang J."/>
            <person name="Chen M."/>
            <person name="He Y."/>
            <person name="Tan F."/>
            <person name="Song X."/>
            <person name="Zheng Q."/>
            <person name="Huang R."/>
            <person name="Yang H."/>
            <person name="Du X."/>
            <person name="Chen L."/>
            <person name="Yang M."/>
            <person name="Gaffney P.M."/>
            <person name="Wang S."/>
            <person name="Luo L."/>
            <person name="She Z."/>
            <person name="Ming Y."/>
            <person name="Huang W."/>
            <person name="Zhang S."/>
            <person name="Huang B."/>
            <person name="Zhang Y."/>
            <person name="Qu T."/>
            <person name="Ni P."/>
            <person name="Miao G."/>
            <person name="Wang J."/>
            <person name="Wang Q."/>
            <person name="Steinberg C.E."/>
            <person name="Wang H."/>
            <person name="Li N."/>
            <person name="Qian L."/>
            <person name="Zhang G."/>
            <person name="Li Y."/>
            <person name="Yang H."/>
            <person name="Liu X."/>
            <person name="Wang J."/>
            <person name="Yin Y."/>
            <person name="Wang J."/>
        </authorList>
    </citation>
    <scope>NUCLEOTIDE SEQUENCE [LARGE SCALE GENOMIC DNA]</scope>
    <source>
        <strain evidence="5">05x7-T-G4-1.051#20</strain>
    </source>
</reference>
<dbReference type="Pfam" id="PF05178">
    <property type="entry name" value="Kri1"/>
    <property type="match status" value="1"/>
</dbReference>
<feature type="region of interest" description="Disordered" evidence="3">
    <location>
        <begin position="331"/>
        <end position="380"/>
    </location>
</feature>
<dbReference type="InParanoid" id="K1R8C5"/>
<feature type="domain" description="Kri1-like C-terminal" evidence="4">
    <location>
        <begin position="387"/>
        <end position="474"/>
    </location>
</feature>
<feature type="compositionally biased region" description="Acidic residues" evidence="3">
    <location>
        <begin position="43"/>
        <end position="60"/>
    </location>
</feature>
<feature type="compositionally biased region" description="Basic and acidic residues" evidence="3">
    <location>
        <begin position="339"/>
        <end position="350"/>
    </location>
</feature>
<gene>
    <name evidence="5" type="ORF">CGI_10016636</name>
</gene>
<dbReference type="EMBL" id="JH818889">
    <property type="protein sequence ID" value="EKC39904.1"/>
    <property type="molecule type" value="Genomic_DNA"/>
</dbReference>
<dbReference type="Pfam" id="PF12936">
    <property type="entry name" value="Kri1_C"/>
    <property type="match status" value="1"/>
</dbReference>
<evidence type="ECO:0000259" key="4">
    <source>
        <dbReference type="Pfam" id="PF12936"/>
    </source>
</evidence>
<protein>
    <recommendedName>
        <fullName evidence="2">Protein KRI1 homolog</fullName>
    </recommendedName>
</protein>
<dbReference type="HOGENOM" id="CLU_009647_0_1_1"/>
<dbReference type="InterPro" id="IPR018034">
    <property type="entry name" value="Kri1"/>
</dbReference>
<evidence type="ECO:0000313" key="5">
    <source>
        <dbReference type="EMBL" id="EKC39904.1"/>
    </source>
</evidence>
<dbReference type="InterPro" id="IPR024626">
    <property type="entry name" value="Kri1-like_C"/>
</dbReference>
<dbReference type="FunCoup" id="K1R8C5">
    <property type="interactions" value="454"/>
</dbReference>
<comment type="similarity">
    <text evidence="1">Belongs to the KRI1 family.</text>
</comment>
<dbReference type="GO" id="GO:0000447">
    <property type="term" value="P:endonucleolytic cleavage in ITS1 to separate SSU-rRNA from 5.8S rRNA and LSU-rRNA from tricistronic rRNA transcript (SSU-rRNA, 5.8S rRNA, LSU-rRNA)"/>
    <property type="evidence" value="ECO:0007669"/>
    <property type="project" value="TreeGrafter"/>
</dbReference>
<dbReference type="AlphaFoldDB" id="K1R8C5"/>
<evidence type="ECO:0000256" key="3">
    <source>
        <dbReference type="SAM" id="MobiDB-lite"/>
    </source>
</evidence>
<dbReference type="GO" id="GO:0005730">
    <property type="term" value="C:nucleolus"/>
    <property type="evidence" value="ECO:0007669"/>
    <property type="project" value="TreeGrafter"/>
</dbReference>
<feature type="region of interest" description="Disordered" evidence="3">
    <location>
        <begin position="35"/>
        <end position="66"/>
    </location>
</feature>
<feature type="region of interest" description="Disordered" evidence="3">
    <location>
        <begin position="487"/>
        <end position="512"/>
    </location>
</feature>
<accession>K1R8C5</accession>
<name>K1R8C5_MAGGI</name>